<evidence type="ECO:0000256" key="2">
    <source>
        <dbReference type="ARBA" id="ARBA00023125"/>
    </source>
</evidence>
<protein>
    <submittedName>
        <fullName evidence="7">TetR family transcriptional regulator</fullName>
    </submittedName>
</protein>
<keyword evidence="3" id="KW-0804">Transcription</keyword>
<sequence>MATTPTRLSKQARREQLLDTAVAIVRTRGADGLTLVTLAEEAGVSRPVVYGHFATRPGLLLALHRRLDERHRAAVTRALRSAATGADAVARAISTAYFACATDMPELGAVTAALKGSPEMEAVRHESADRYAELMATVLRPYSLLAPKDLGLRCAGVLGAADALAAELNRRRASDDEAIAALTGLIMGSLGSEAGRGAESGAGPTETETEAGAGA</sequence>
<accession>A0A1V0UBD2</accession>
<keyword evidence="2 4" id="KW-0238">DNA-binding</keyword>
<dbReference type="Pfam" id="PF00440">
    <property type="entry name" value="TetR_N"/>
    <property type="match status" value="1"/>
</dbReference>
<feature type="region of interest" description="Disordered" evidence="5">
    <location>
        <begin position="193"/>
        <end position="215"/>
    </location>
</feature>
<name>A0A1V0UBD2_STRVN</name>
<evidence type="ECO:0000256" key="3">
    <source>
        <dbReference type="ARBA" id="ARBA00023163"/>
    </source>
</evidence>
<dbReference type="SUPFAM" id="SSF46689">
    <property type="entry name" value="Homeodomain-like"/>
    <property type="match status" value="1"/>
</dbReference>
<dbReference type="GO" id="GO:0003677">
    <property type="term" value="F:DNA binding"/>
    <property type="evidence" value="ECO:0007669"/>
    <property type="project" value="UniProtKB-UniRule"/>
</dbReference>
<dbReference type="OrthoDB" id="70491at2"/>
<dbReference type="Gene3D" id="1.10.357.10">
    <property type="entry name" value="Tetracycline Repressor, domain 2"/>
    <property type="match status" value="1"/>
</dbReference>
<dbReference type="AlphaFoldDB" id="A0A1V0UBD2"/>
<dbReference type="KEGG" id="svu:B1H20_14285"/>
<evidence type="ECO:0000313" key="7">
    <source>
        <dbReference type="EMBL" id="ARF62441.1"/>
    </source>
</evidence>
<evidence type="ECO:0000256" key="1">
    <source>
        <dbReference type="ARBA" id="ARBA00023015"/>
    </source>
</evidence>
<dbReference type="InterPro" id="IPR009057">
    <property type="entry name" value="Homeodomain-like_sf"/>
</dbReference>
<gene>
    <name evidence="7" type="ORF">B1H20_14285</name>
</gene>
<dbReference type="PANTHER" id="PTHR47506:SF1">
    <property type="entry name" value="HTH-TYPE TRANSCRIPTIONAL REGULATOR YJDC"/>
    <property type="match status" value="1"/>
</dbReference>
<dbReference type="Proteomes" id="UP000192445">
    <property type="component" value="Chromosome"/>
</dbReference>
<evidence type="ECO:0000256" key="4">
    <source>
        <dbReference type="PROSITE-ProRule" id="PRU00335"/>
    </source>
</evidence>
<dbReference type="RefSeq" id="WP_083192634.1">
    <property type="nucleotide sequence ID" value="NZ_CP020570.1"/>
</dbReference>
<feature type="domain" description="HTH tetR-type" evidence="6">
    <location>
        <begin position="11"/>
        <end position="71"/>
    </location>
</feature>
<dbReference type="InterPro" id="IPR001647">
    <property type="entry name" value="HTH_TetR"/>
</dbReference>
<keyword evidence="1" id="KW-0805">Transcription regulation</keyword>
<feature type="DNA-binding region" description="H-T-H motif" evidence="4">
    <location>
        <begin position="34"/>
        <end position="53"/>
    </location>
</feature>
<dbReference type="EMBL" id="CP020570">
    <property type="protein sequence ID" value="ARF62441.1"/>
    <property type="molecule type" value="Genomic_DNA"/>
</dbReference>
<reference evidence="7 8" key="1">
    <citation type="submission" date="2017-03" db="EMBL/GenBank/DDBJ databases">
        <title>Complete Genome Sequence of a natural compounds producer, Streptomyces violaceus S21.</title>
        <authorList>
            <person name="Zhong C."/>
            <person name="Zhao Z."/>
            <person name="Fu J."/>
            <person name="Zong G."/>
            <person name="Qin R."/>
            <person name="Cao G."/>
        </authorList>
    </citation>
    <scope>NUCLEOTIDE SEQUENCE [LARGE SCALE GENOMIC DNA]</scope>
    <source>
        <strain evidence="7 8">S21</strain>
    </source>
</reference>
<evidence type="ECO:0000259" key="6">
    <source>
        <dbReference type="PROSITE" id="PS50977"/>
    </source>
</evidence>
<dbReference type="PROSITE" id="PS50977">
    <property type="entry name" value="HTH_TETR_2"/>
    <property type="match status" value="1"/>
</dbReference>
<proteinExistence type="predicted"/>
<evidence type="ECO:0000256" key="5">
    <source>
        <dbReference type="SAM" id="MobiDB-lite"/>
    </source>
</evidence>
<dbReference type="PRINTS" id="PR00455">
    <property type="entry name" value="HTHTETR"/>
</dbReference>
<evidence type="ECO:0000313" key="8">
    <source>
        <dbReference type="Proteomes" id="UP000192445"/>
    </source>
</evidence>
<organism evidence="7 8">
    <name type="scientific">Streptomyces violaceoruber</name>
    <dbReference type="NCBI Taxonomy" id="1935"/>
    <lineage>
        <taxon>Bacteria</taxon>
        <taxon>Bacillati</taxon>
        <taxon>Actinomycetota</taxon>
        <taxon>Actinomycetes</taxon>
        <taxon>Kitasatosporales</taxon>
        <taxon>Streptomycetaceae</taxon>
        <taxon>Streptomyces</taxon>
        <taxon>Streptomyces violaceoruber group</taxon>
    </lineage>
</organism>
<feature type="compositionally biased region" description="Low complexity" evidence="5">
    <location>
        <begin position="193"/>
        <end position="203"/>
    </location>
</feature>
<dbReference type="PANTHER" id="PTHR47506">
    <property type="entry name" value="TRANSCRIPTIONAL REGULATORY PROTEIN"/>
    <property type="match status" value="1"/>
</dbReference>